<sequence>TKTRLDAESTRQGVSQARLVTQILDRELAQDDRIVAVESWLDRIK</sequence>
<accession>A0A6J5PCI9</accession>
<dbReference type="EMBL" id="LR796789">
    <property type="protein sequence ID" value="CAB4166805.1"/>
    <property type="molecule type" value="Genomic_DNA"/>
</dbReference>
<gene>
    <name evidence="1" type="ORF">UFOVP847_55</name>
</gene>
<proteinExistence type="predicted"/>
<organism evidence="1">
    <name type="scientific">uncultured Caudovirales phage</name>
    <dbReference type="NCBI Taxonomy" id="2100421"/>
    <lineage>
        <taxon>Viruses</taxon>
        <taxon>Duplodnaviria</taxon>
        <taxon>Heunggongvirae</taxon>
        <taxon>Uroviricota</taxon>
        <taxon>Caudoviricetes</taxon>
        <taxon>Peduoviridae</taxon>
        <taxon>Maltschvirus</taxon>
        <taxon>Maltschvirus maltsch</taxon>
    </lineage>
</organism>
<reference evidence="1" key="1">
    <citation type="submission" date="2020-04" db="EMBL/GenBank/DDBJ databases">
        <authorList>
            <person name="Chiriac C."/>
            <person name="Salcher M."/>
            <person name="Ghai R."/>
            <person name="Kavagutti S V."/>
        </authorList>
    </citation>
    <scope>NUCLEOTIDE SEQUENCE</scope>
</reference>
<evidence type="ECO:0000313" key="1">
    <source>
        <dbReference type="EMBL" id="CAB4166805.1"/>
    </source>
</evidence>
<feature type="non-terminal residue" evidence="1">
    <location>
        <position position="1"/>
    </location>
</feature>
<protein>
    <submittedName>
        <fullName evidence="1">Uncharacterized protein</fullName>
    </submittedName>
</protein>
<name>A0A6J5PCI9_9CAUD</name>